<dbReference type="PANTHER" id="PTHR44757">
    <property type="entry name" value="DIGUANYLATE CYCLASE DGCP"/>
    <property type="match status" value="1"/>
</dbReference>
<dbReference type="Gene3D" id="3.30.450.20">
    <property type="entry name" value="PAS domain"/>
    <property type="match status" value="2"/>
</dbReference>
<dbReference type="SUPFAM" id="SSF55785">
    <property type="entry name" value="PYP-like sensor domain (PAS domain)"/>
    <property type="match status" value="2"/>
</dbReference>
<dbReference type="Gene3D" id="3.30.70.270">
    <property type="match status" value="1"/>
</dbReference>
<dbReference type="Pfam" id="PF00563">
    <property type="entry name" value="EAL"/>
    <property type="match status" value="1"/>
</dbReference>
<accession>A0A5J5GS29</accession>
<dbReference type="SUPFAM" id="SSF141868">
    <property type="entry name" value="EAL domain-like"/>
    <property type="match status" value="1"/>
</dbReference>
<evidence type="ECO:0000313" key="4">
    <source>
        <dbReference type="Proteomes" id="UP000326554"/>
    </source>
</evidence>
<dbReference type="SMART" id="SM00267">
    <property type="entry name" value="GGDEF"/>
    <property type="match status" value="1"/>
</dbReference>
<dbReference type="InterPro" id="IPR052155">
    <property type="entry name" value="Biofilm_reg_signaling"/>
</dbReference>
<dbReference type="CDD" id="cd01948">
    <property type="entry name" value="EAL"/>
    <property type="match status" value="1"/>
</dbReference>
<dbReference type="InterPro" id="IPR035919">
    <property type="entry name" value="EAL_sf"/>
</dbReference>
<dbReference type="PROSITE" id="PS50883">
    <property type="entry name" value="EAL"/>
    <property type="match status" value="1"/>
</dbReference>
<dbReference type="NCBIfam" id="TIGR00229">
    <property type="entry name" value="sensory_box"/>
    <property type="match status" value="1"/>
</dbReference>
<gene>
    <name evidence="3" type="ORF">F3S47_04305</name>
</gene>
<reference evidence="3 4" key="1">
    <citation type="submission" date="2019-09" db="EMBL/GenBank/DDBJ databases">
        <authorList>
            <person name="Park J.-S."/>
            <person name="Choi H.-J."/>
        </authorList>
    </citation>
    <scope>NUCLEOTIDE SEQUENCE [LARGE SCALE GENOMIC DNA]</scope>
    <source>
        <strain evidence="3 4">176SS1-4</strain>
    </source>
</reference>
<dbReference type="PANTHER" id="PTHR44757:SF2">
    <property type="entry name" value="BIOFILM ARCHITECTURE MAINTENANCE PROTEIN MBAA"/>
    <property type="match status" value="1"/>
</dbReference>
<dbReference type="InterPro" id="IPR000014">
    <property type="entry name" value="PAS"/>
</dbReference>
<protein>
    <submittedName>
        <fullName evidence="3">EAL domain-containing protein</fullName>
    </submittedName>
</protein>
<dbReference type="NCBIfam" id="TIGR00254">
    <property type="entry name" value="GGDEF"/>
    <property type="match status" value="1"/>
</dbReference>
<evidence type="ECO:0000313" key="3">
    <source>
        <dbReference type="EMBL" id="KAA9010473.1"/>
    </source>
</evidence>
<dbReference type="RefSeq" id="WP_150443959.1">
    <property type="nucleotide sequence ID" value="NZ_VYQE01000001.1"/>
</dbReference>
<dbReference type="InterPro" id="IPR029787">
    <property type="entry name" value="Nucleotide_cyclase"/>
</dbReference>
<dbReference type="InterPro" id="IPR001633">
    <property type="entry name" value="EAL_dom"/>
</dbReference>
<dbReference type="Gene3D" id="3.20.20.450">
    <property type="entry name" value="EAL domain"/>
    <property type="match status" value="1"/>
</dbReference>
<feature type="domain" description="EAL" evidence="1">
    <location>
        <begin position="439"/>
        <end position="694"/>
    </location>
</feature>
<evidence type="ECO:0000259" key="2">
    <source>
        <dbReference type="PROSITE" id="PS50887"/>
    </source>
</evidence>
<dbReference type="Pfam" id="PF00990">
    <property type="entry name" value="GGDEF"/>
    <property type="match status" value="1"/>
</dbReference>
<name>A0A5J5GS29_9RHOB</name>
<dbReference type="SMART" id="SM00052">
    <property type="entry name" value="EAL"/>
    <property type="match status" value="1"/>
</dbReference>
<dbReference type="Proteomes" id="UP000326554">
    <property type="component" value="Unassembled WGS sequence"/>
</dbReference>
<dbReference type="AlphaFoldDB" id="A0A5J5GS29"/>
<proteinExistence type="predicted"/>
<dbReference type="InterPro" id="IPR000160">
    <property type="entry name" value="GGDEF_dom"/>
</dbReference>
<dbReference type="EMBL" id="VYQE01000001">
    <property type="protein sequence ID" value="KAA9010473.1"/>
    <property type="molecule type" value="Genomic_DNA"/>
</dbReference>
<feature type="domain" description="GGDEF" evidence="2">
    <location>
        <begin position="292"/>
        <end position="430"/>
    </location>
</feature>
<comment type="caution">
    <text evidence="3">The sequence shown here is derived from an EMBL/GenBank/DDBJ whole genome shotgun (WGS) entry which is preliminary data.</text>
</comment>
<keyword evidence="4" id="KW-1185">Reference proteome</keyword>
<dbReference type="PROSITE" id="PS50887">
    <property type="entry name" value="GGDEF"/>
    <property type="match status" value="1"/>
</dbReference>
<evidence type="ECO:0000259" key="1">
    <source>
        <dbReference type="PROSITE" id="PS50883"/>
    </source>
</evidence>
<dbReference type="SUPFAM" id="SSF55073">
    <property type="entry name" value="Nucleotide cyclase"/>
    <property type="match status" value="1"/>
</dbReference>
<dbReference type="InterPro" id="IPR035965">
    <property type="entry name" value="PAS-like_dom_sf"/>
</dbReference>
<organism evidence="3 4">
    <name type="scientific">Histidinibacterium aquaticum</name>
    <dbReference type="NCBI Taxonomy" id="2613962"/>
    <lineage>
        <taxon>Bacteria</taxon>
        <taxon>Pseudomonadati</taxon>
        <taxon>Pseudomonadota</taxon>
        <taxon>Alphaproteobacteria</taxon>
        <taxon>Rhodobacterales</taxon>
        <taxon>Paracoccaceae</taxon>
        <taxon>Histidinibacterium</taxon>
    </lineage>
</organism>
<dbReference type="CDD" id="cd01949">
    <property type="entry name" value="GGDEF"/>
    <property type="match status" value="1"/>
</dbReference>
<sequence>MSKLPKPASAERPEFDGLRQSAIEALIIDAGSGRIDVASRGYCALTGHEAEWLEGRALSKTMPDLGKGAGLEELRRISAAPGSLETLETRVLRSDGSPVIYQVTLEASERPGLLFAFCRSATELKQARDDARTARDRLLTAIDALPDGFVLYDAQDRLVVCNDRYKELYAESAEAIVPGATFEEILRHGLVHGQYPEALGREDDWLAERLAAHRLAETEVEQQLPGNRWLRILERRTPDGGRVGLRIDITQNKTRERELRQAADTDPLTGLLNRRGLTARLEEIAAARDHCERLAVHHIDLDKFKSVNDMLGHDAGDAVLIHAARVLRRQTRSADIVARVGGDEFVVVCRDAGPEAELSDFATRLVEELSRPIRFNGKTCHVGASIGIAISGPGPGPGETHCHETPLLDADIALKHAKEGGRGRHVIFRPGMRDAARAAAQLSHEIKTGLDRQEFRIWLQPQFDITGDRVTGFEALMRWHHPERGLLGPDEFLLAAETARLIDSIDSEVLRLACTAARSLRGAGIGEPRVSVNLSTMRLSDPRLLDQISWHLQCAGLAPQNLVLEILESTLLDERVANVVENVHRLSNAGFSIELDDFGTGHAAIANLRRFPVDRVKIDRSLVAGLDRDEELRIITTSILALCRGLGIEVLCEGVQTEGERALLEQAGCSGVQGFHFAGPMPPDDLLAWLADRQEKGRDRMAHPERAPS</sequence>
<dbReference type="Pfam" id="PF12860">
    <property type="entry name" value="PAS_7"/>
    <property type="match status" value="1"/>
</dbReference>
<dbReference type="InterPro" id="IPR043128">
    <property type="entry name" value="Rev_trsase/Diguanyl_cyclase"/>
</dbReference>